<keyword evidence="6 9" id="KW-0133">Cell shape</keyword>
<keyword evidence="3" id="KW-0328">Glycosyltransferase</keyword>
<feature type="active site" description="Proton donor/acceptor" evidence="9">
    <location>
        <position position="118"/>
    </location>
</feature>
<evidence type="ECO:0000256" key="2">
    <source>
        <dbReference type="ARBA" id="ARBA00005992"/>
    </source>
</evidence>
<name>A0ABY0IS48_9RHOO</name>
<evidence type="ECO:0000313" key="11">
    <source>
        <dbReference type="EMBL" id="RZT89907.1"/>
    </source>
</evidence>
<organism evidence="11 12">
    <name type="scientific">Azospira oryzae</name>
    <dbReference type="NCBI Taxonomy" id="146939"/>
    <lineage>
        <taxon>Bacteria</taxon>
        <taxon>Pseudomonadati</taxon>
        <taxon>Pseudomonadota</taxon>
        <taxon>Betaproteobacteria</taxon>
        <taxon>Rhodocyclales</taxon>
        <taxon>Rhodocyclaceae</taxon>
        <taxon>Azospira</taxon>
    </lineage>
</organism>
<evidence type="ECO:0000256" key="4">
    <source>
        <dbReference type="ARBA" id="ARBA00022679"/>
    </source>
</evidence>
<dbReference type="Proteomes" id="UP000292136">
    <property type="component" value="Unassembled WGS sequence"/>
</dbReference>
<comment type="caution">
    <text evidence="11">The sequence shown here is derived from an EMBL/GenBank/DDBJ whole genome shotgun (WGS) entry which is preliminary data.</text>
</comment>
<evidence type="ECO:0000256" key="9">
    <source>
        <dbReference type="PROSITE-ProRule" id="PRU01373"/>
    </source>
</evidence>
<proteinExistence type="inferred from homology"/>
<keyword evidence="8 9" id="KW-0961">Cell wall biogenesis/degradation</keyword>
<dbReference type="PANTHER" id="PTHR30582">
    <property type="entry name" value="L,D-TRANSPEPTIDASE"/>
    <property type="match status" value="1"/>
</dbReference>
<dbReference type="Pfam" id="PF03734">
    <property type="entry name" value="YkuD"/>
    <property type="match status" value="1"/>
</dbReference>
<comment type="pathway">
    <text evidence="1 9">Cell wall biogenesis; peptidoglycan biosynthesis.</text>
</comment>
<dbReference type="InterPro" id="IPR038063">
    <property type="entry name" value="Transpep_catalytic_dom"/>
</dbReference>
<evidence type="ECO:0000256" key="5">
    <source>
        <dbReference type="ARBA" id="ARBA00022801"/>
    </source>
</evidence>
<evidence type="ECO:0000256" key="3">
    <source>
        <dbReference type="ARBA" id="ARBA00022676"/>
    </source>
</evidence>
<dbReference type="PROSITE" id="PS52029">
    <property type="entry name" value="LD_TPASE"/>
    <property type="match status" value="1"/>
</dbReference>
<sequence>MKLRVSLGRQVLELLDDQGRVLRAYPVSTSAGGAGEESGSFCTPRGCHYVRAKIGEGLPTHAVFRGRRFTGEICTPELAAATPERDWILSRILWLCGREPGFNRLGPVDTMARYIYIHGTADEAALGTPASHGCIRMGNADIVDLFERVPAFTEVDIVED</sequence>
<evidence type="ECO:0000313" key="12">
    <source>
        <dbReference type="Proteomes" id="UP000292136"/>
    </source>
</evidence>
<feature type="domain" description="L,D-TPase catalytic" evidence="10">
    <location>
        <begin position="1"/>
        <end position="158"/>
    </location>
</feature>
<dbReference type="SUPFAM" id="SSF141523">
    <property type="entry name" value="L,D-transpeptidase catalytic domain-like"/>
    <property type="match status" value="1"/>
</dbReference>
<gene>
    <name evidence="11" type="ORF">EV678_0708</name>
</gene>
<dbReference type="InterPro" id="IPR005490">
    <property type="entry name" value="LD_TPept_cat_dom"/>
</dbReference>
<evidence type="ECO:0000256" key="7">
    <source>
        <dbReference type="ARBA" id="ARBA00022984"/>
    </source>
</evidence>
<comment type="similarity">
    <text evidence="2">Belongs to the YkuD family.</text>
</comment>
<keyword evidence="4" id="KW-0808">Transferase</keyword>
<dbReference type="CDD" id="cd16913">
    <property type="entry name" value="YkuD_like"/>
    <property type="match status" value="1"/>
</dbReference>
<keyword evidence="12" id="KW-1185">Reference proteome</keyword>
<feature type="active site" description="Nucleophile" evidence="9">
    <location>
        <position position="134"/>
    </location>
</feature>
<evidence type="ECO:0000256" key="8">
    <source>
        <dbReference type="ARBA" id="ARBA00023316"/>
    </source>
</evidence>
<dbReference type="PANTHER" id="PTHR30582:SF24">
    <property type="entry name" value="L,D-TRANSPEPTIDASE ERFK_SRFK-RELATED"/>
    <property type="match status" value="1"/>
</dbReference>
<dbReference type="EMBL" id="SHKM01000001">
    <property type="protein sequence ID" value="RZT89907.1"/>
    <property type="molecule type" value="Genomic_DNA"/>
</dbReference>
<keyword evidence="7 9" id="KW-0573">Peptidoglycan synthesis</keyword>
<accession>A0ABY0IS48</accession>
<dbReference type="RefSeq" id="WP_130458533.1">
    <property type="nucleotide sequence ID" value="NZ_SHKM01000001.1"/>
</dbReference>
<evidence type="ECO:0000256" key="6">
    <source>
        <dbReference type="ARBA" id="ARBA00022960"/>
    </source>
</evidence>
<reference evidence="11 12" key="1">
    <citation type="submission" date="2019-02" db="EMBL/GenBank/DDBJ databases">
        <title>Genomic Encyclopedia of Type Strains, Phase IV (KMG-IV): sequencing the most valuable type-strain genomes for metagenomic binning, comparative biology and taxonomic classification.</title>
        <authorList>
            <person name="Goeker M."/>
        </authorList>
    </citation>
    <scope>NUCLEOTIDE SEQUENCE [LARGE SCALE GENOMIC DNA]</scope>
    <source>
        <strain evidence="11 12">DSM 21223</strain>
    </source>
</reference>
<keyword evidence="5" id="KW-0378">Hydrolase</keyword>
<evidence type="ECO:0000256" key="1">
    <source>
        <dbReference type="ARBA" id="ARBA00004752"/>
    </source>
</evidence>
<protein>
    <submittedName>
        <fullName evidence="11">L,D-transpeptidase-like protein</fullName>
    </submittedName>
</protein>
<dbReference type="InterPro" id="IPR050979">
    <property type="entry name" value="LD-transpeptidase"/>
</dbReference>
<dbReference type="Gene3D" id="2.40.440.10">
    <property type="entry name" value="L,D-transpeptidase catalytic domain-like"/>
    <property type="match status" value="1"/>
</dbReference>
<evidence type="ECO:0000259" key="10">
    <source>
        <dbReference type="PROSITE" id="PS52029"/>
    </source>
</evidence>